<feature type="compositionally biased region" description="Polar residues" evidence="1">
    <location>
        <begin position="727"/>
        <end position="737"/>
    </location>
</feature>
<feature type="signal peptide" evidence="2">
    <location>
        <begin position="1"/>
        <end position="24"/>
    </location>
</feature>
<feature type="compositionally biased region" description="Basic and acidic residues" evidence="1">
    <location>
        <begin position="708"/>
        <end position="720"/>
    </location>
</feature>
<feature type="compositionally biased region" description="Polar residues" evidence="1">
    <location>
        <begin position="456"/>
        <end position="466"/>
    </location>
</feature>
<feature type="compositionally biased region" description="Basic residues" evidence="1">
    <location>
        <begin position="348"/>
        <end position="360"/>
    </location>
</feature>
<feature type="compositionally biased region" description="Pro residues" evidence="1">
    <location>
        <begin position="643"/>
        <end position="654"/>
    </location>
</feature>
<feature type="compositionally biased region" description="Basic and acidic residues" evidence="1">
    <location>
        <begin position="616"/>
        <end position="625"/>
    </location>
</feature>
<feature type="region of interest" description="Disordered" evidence="1">
    <location>
        <begin position="303"/>
        <end position="737"/>
    </location>
</feature>
<evidence type="ECO:0000256" key="2">
    <source>
        <dbReference type="SAM" id="SignalP"/>
    </source>
</evidence>
<feature type="compositionally biased region" description="Low complexity" evidence="1">
    <location>
        <begin position="574"/>
        <end position="590"/>
    </location>
</feature>
<evidence type="ECO:0000256" key="1">
    <source>
        <dbReference type="SAM" id="MobiDB-lite"/>
    </source>
</evidence>
<feature type="compositionally biased region" description="Basic and acidic residues" evidence="1">
    <location>
        <begin position="473"/>
        <end position="492"/>
    </location>
</feature>
<name>A0AAD6IQZ6_DREDA</name>
<comment type="caution">
    <text evidence="3">The sequence shown here is derived from an EMBL/GenBank/DDBJ whole genome shotgun (WGS) entry which is preliminary data.</text>
</comment>
<dbReference type="SMART" id="SM00384">
    <property type="entry name" value="AT_hook"/>
    <property type="match status" value="3"/>
</dbReference>
<dbReference type="AlphaFoldDB" id="A0AAD6IQZ6"/>
<accession>A0AAD6IQZ6</accession>
<evidence type="ECO:0000313" key="3">
    <source>
        <dbReference type="EMBL" id="KAJ6255930.1"/>
    </source>
</evidence>
<dbReference type="EMBL" id="JAQGDS010000016">
    <property type="protein sequence ID" value="KAJ6255930.1"/>
    <property type="molecule type" value="Genomic_DNA"/>
</dbReference>
<dbReference type="PRINTS" id="PR00929">
    <property type="entry name" value="ATHOOK"/>
</dbReference>
<proteinExistence type="predicted"/>
<keyword evidence="2" id="KW-0732">Signal</keyword>
<dbReference type="GO" id="GO:0003677">
    <property type="term" value="F:DNA binding"/>
    <property type="evidence" value="ECO:0007669"/>
    <property type="project" value="InterPro"/>
</dbReference>
<feature type="compositionally biased region" description="Low complexity" evidence="1">
    <location>
        <begin position="525"/>
        <end position="536"/>
    </location>
</feature>
<feature type="compositionally biased region" description="Polar residues" evidence="1">
    <location>
        <begin position="591"/>
        <end position="600"/>
    </location>
</feature>
<feature type="chain" id="PRO_5042246157" description="Apple domain-containing protein" evidence="2">
    <location>
        <begin position="25"/>
        <end position="737"/>
    </location>
</feature>
<reference evidence="3" key="1">
    <citation type="submission" date="2023-01" db="EMBL/GenBank/DDBJ databases">
        <title>The chitinases involved in constricting ring structure development in the nematode-trapping fungus Drechslerella dactyloides.</title>
        <authorList>
            <person name="Wang R."/>
            <person name="Zhang L."/>
            <person name="Tang P."/>
            <person name="Li S."/>
            <person name="Liang L."/>
        </authorList>
    </citation>
    <scope>NUCLEOTIDE SEQUENCE</scope>
    <source>
        <strain evidence="3">YMF1.00031</strain>
    </source>
</reference>
<feature type="compositionally biased region" description="Basic and acidic residues" evidence="1">
    <location>
        <begin position="428"/>
        <end position="443"/>
    </location>
</feature>
<sequence>MCGPSLLVPVAGLVGAATAISCHADNCLRAVRATARLPQASMDCSSYLRSTFTPATKTYTDYSTISELAQESQFATRTDTVFEILTSVIKETATIEVPGSTKTKTSYNPALKKRQAASTIPAYASPCRSADRYISACSCIAVTGSIVVTAPTPSTTLTIPTTVTYSTQIETITVEILSTTVTDATVTVTTTNSTAKIVGPSAAVTVGAPYPDLCKNIVLYNGLRPASFGNYDPTEVGNLPTPECCLRCYLTSDCVAYVRWSNNLLSVEREPGTESPSISNVPSNERARIQSSNFSEILVPSVRRRIKNMAPRTRSAGSSTRSKPKPDYTAHIRKRKTTAGSGDGVSKPKPKSKPGPKPKPSKVPAGQPKRRGRPPKNPNVNSTPGAVLKKRGRPANAVAATGGKPRGRPRKHALPSGESQIIGKALRAAKDGESSKNKTRAEPAKTPGRRGRRPTSESVQETPAESSKTRNRRQIESAEDKPAPADKVPEKTPRKRQSQSLVKDTKEESRSLAGSQRVERKTPRTRVTPKTTPQSSKKPKSTAIAPSQASSRKRSQIAVKTPQDEDSKPSEAAPTPKSKPTKSPVSRTKTASSTGNSSGKSPKATAGASTPPGKRKAAESLRSEQKSGAQVASESPPTSITSRPPPPPTPPPKARTPKQTPKSLPKHPHTVQPTTSPKQNAEVVGKRARSEEHDIITKDTVFPTNKRARTEERQLERNANELRLASGQETGSTNHET</sequence>
<feature type="compositionally biased region" description="Basic and acidic residues" evidence="1">
    <location>
        <begin position="684"/>
        <end position="697"/>
    </location>
</feature>
<gene>
    <name evidence="3" type="ORF">Dda_9220</name>
</gene>
<protein>
    <recommendedName>
        <fullName evidence="5">Apple domain-containing protein</fullName>
    </recommendedName>
</protein>
<organism evidence="3 4">
    <name type="scientific">Drechslerella dactyloides</name>
    <name type="common">Nematode-trapping fungus</name>
    <name type="synonym">Arthrobotrys dactyloides</name>
    <dbReference type="NCBI Taxonomy" id="74499"/>
    <lineage>
        <taxon>Eukaryota</taxon>
        <taxon>Fungi</taxon>
        <taxon>Dikarya</taxon>
        <taxon>Ascomycota</taxon>
        <taxon>Pezizomycotina</taxon>
        <taxon>Orbiliomycetes</taxon>
        <taxon>Orbiliales</taxon>
        <taxon>Orbiliaceae</taxon>
        <taxon>Drechslerella</taxon>
    </lineage>
</organism>
<evidence type="ECO:0008006" key="5">
    <source>
        <dbReference type="Google" id="ProtNLM"/>
    </source>
</evidence>
<dbReference type="Proteomes" id="UP001221413">
    <property type="component" value="Unassembled WGS sequence"/>
</dbReference>
<dbReference type="InterPro" id="IPR017956">
    <property type="entry name" value="AT_hook_DNA-bd_motif"/>
</dbReference>
<keyword evidence="4" id="KW-1185">Reference proteome</keyword>
<evidence type="ECO:0000313" key="4">
    <source>
        <dbReference type="Proteomes" id="UP001221413"/>
    </source>
</evidence>